<evidence type="ECO:0000313" key="1">
    <source>
        <dbReference type="EMBL" id="MDV6265081.1"/>
    </source>
</evidence>
<dbReference type="Proteomes" id="UP001185927">
    <property type="component" value="Unassembled WGS sequence"/>
</dbReference>
<protein>
    <submittedName>
        <fullName evidence="1">Uncharacterized protein</fullName>
    </submittedName>
</protein>
<keyword evidence="2" id="KW-1185">Reference proteome</keyword>
<proteinExistence type="predicted"/>
<evidence type="ECO:0000313" key="2">
    <source>
        <dbReference type="Proteomes" id="UP001185927"/>
    </source>
</evidence>
<accession>A0ABU4BLK4</accession>
<reference evidence="1 2" key="1">
    <citation type="submission" date="2023-10" db="EMBL/GenBank/DDBJ databases">
        <title>Development of a sustainable strategy for remediation of hydrocarbon-contaminated territories based on the waste exchange concept.</title>
        <authorList>
            <person name="Krivoruchko A."/>
        </authorList>
    </citation>
    <scope>NUCLEOTIDE SEQUENCE [LARGE SCALE GENOMIC DNA]</scope>
    <source>
        <strain evidence="1 2">IEGM 1203</strain>
    </source>
</reference>
<sequence>MVSVGDKIDTDSLFEDLEAVVKRLHELGCSEYRAFLGIRHVYSKVYKVKFEDTASLDSSIQFPEFQQPKRKQQEK</sequence>
<comment type="caution">
    <text evidence="1">The sequence shown here is derived from an EMBL/GenBank/DDBJ whole genome shotgun (WGS) entry which is preliminary data.</text>
</comment>
<dbReference type="EMBL" id="JAWLKB010000001">
    <property type="protein sequence ID" value="MDV6265081.1"/>
    <property type="molecule type" value="Genomic_DNA"/>
</dbReference>
<dbReference type="RefSeq" id="WP_317540346.1">
    <property type="nucleotide sequence ID" value="NZ_JAWLKB010000001.1"/>
</dbReference>
<gene>
    <name evidence="1" type="ORF">R3Q16_00580</name>
</gene>
<name>A0ABU4BLK4_RHOGO</name>
<organism evidence="1 2">
    <name type="scientific">Rhodococcus globerulus</name>
    <dbReference type="NCBI Taxonomy" id="33008"/>
    <lineage>
        <taxon>Bacteria</taxon>
        <taxon>Bacillati</taxon>
        <taxon>Actinomycetota</taxon>
        <taxon>Actinomycetes</taxon>
        <taxon>Mycobacteriales</taxon>
        <taxon>Nocardiaceae</taxon>
        <taxon>Rhodococcus</taxon>
    </lineage>
</organism>